<reference evidence="2" key="1">
    <citation type="submission" date="2014-11" db="EMBL/GenBank/DDBJ databases">
        <authorList>
            <person name="Otto D Thomas"/>
            <person name="Naeem Raeece"/>
        </authorList>
    </citation>
    <scope>NUCLEOTIDE SEQUENCE</scope>
</reference>
<dbReference type="EMBL" id="CDMZ01000557">
    <property type="protein sequence ID" value="CEM16803.1"/>
    <property type="molecule type" value="Genomic_DNA"/>
</dbReference>
<feature type="compositionally biased region" description="Gly residues" evidence="1">
    <location>
        <begin position="368"/>
        <end position="378"/>
    </location>
</feature>
<feature type="region of interest" description="Disordered" evidence="1">
    <location>
        <begin position="228"/>
        <end position="296"/>
    </location>
</feature>
<organism evidence="2">
    <name type="scientific">Chromera velia CCMP2878</name>
    <dbReference type="NCBI Taxonomy" id="1169474"/>
    <lineage>
        <taxon>Eukaryota</taxon>
        <taxon>Sar</taxon>
        <taxon>Alveolata</taxon>
        <taxon>Colpodellida</taxon>
        <taxon>Chromeraceae</taxon>
        <taxon>Chromera</taxon>
    </lineage>
</organism>
<feature type="compositionally biased region" description="Low complexity" evidence="1">
    <location>
        <begin position="259"/>
        <end position="286"/>
    </location>
</feature>
<sequence>MEDLKSSCIEEAKAGVRWYKFQDGATHWRSFKLNEDHTNLAWAKTDAFEVSKSVEVSGFRRLHVPKSFPFKDAPCATSFPRDKWFLIELEYVREEEKSSKHRKLQLCVKTPAEYERCWVVLETLLCSVTGESFRPPPAQLNYRQKREKGRDNQSTVAVCGNIRRQTSGEAEQPVEVPKKGVPVPPLDCARAAEQKQRLMQAREAKLVMKAAKEKEAQMKEMAKQMMEGAAGRDKVPTGTVVRKPSDVTPGGPPQLNQSAAAVYAQQQRGAAARRGPRGGAAAPAAASEDGDTDSVYSMGVSMRSVTNPGAPLLPPAPEDHRRRIGGMPMPPQHQHGGLYVSTRGREREDLGGTRLLPHRPAVPQSPTGTGGEGMGLGGAAAVARERSGDPPRKPPQPRRARERVLYTVEVMKSFRASREELTMGCFPDLQEGQCSAVE</sequence>
<dbReference type="VEuPathDB" id="CryptoDB:Cvel_18268"/>
<dbReference type="AlphaFoldDB" id="A0A0G4FQR8"/>
<name>A0A0G4FQR8_9ALVE</name>
<feature type="region of interest" description="Disordered" evidence="1">
    <location>
        <begin position="350"/>
        <end position="402"/>
    </location>
</feature>
<proteinExistence type="predicted"/>
<gene>
    <name evidence="2" type="ORF">Cvel_18268</name>
</gene>
<evidence type="ECO:0000313" key="2">
    <source>
        <dbReference type="EMBL" id="CEM16803.1"/>
    </source>
</evidence>
<protein>
    <submittedName>
        <fullName evidence="2">Uncharacterized protein</fullName>
    </submittedName>
</protein>
<evidence type="ECO:0000256" key="1">
    <source>
        <dbReference type="SAM" id="MobiDB-lite"/>
    </source>
</evidence>
<accession>A0A0G4FQR8</accession>
<feature type="compositionally biased region" description="Basic and acidic residues" evidence="1">
    <location>
        <begin position="383"/>
        <end position="392"/>
    </location>
</feature>